<dbReference type="Proteomes" id="UP000792457">
    <property type="component" value="Unassembled WGS sequence"/>
</dbReference>
<keyword evidence="3" id="KW-1185">Reference proteome</keyword>
<dbReference type="EMBL" id="KZ308954">
    <property type="protein sequence ID" value="KAG8235820.1"/>
    <property type="molecule type" value="Genomic_DNA"/>
</dbReference>
<evidence type="ECO:0000256" key="1">
    <source>
        <dbReference type="SAM" id="Phobius"/>
    </source>
</evidence>
<organism evidence="2 3">
    <name type="scientific">Ladona fulva</name>
    <name type="common">Scarce chaser dragonfly</name>
    <name type="synonym">Libellula fulva</name>
    <dbReference type="NCBI Taxonomy" id="123851"/>
    <lineage>
        <taxon>Eukaryota</taxon>
        <taxon>Metazoa</taxon>
        <taxon>Ecdysozoa</taxon>
        <taxon>Arthropoda</taxon>
        <taxon>Hexapoda</taxon>
        <taxon>Insecta</taxon>
        <taxon>Pterygota</taxon>
        <taxon>Palaeoptera</taxon>
        <taxon>Odonata</taxon>
        <taxon>Epiprocta</taxon>
        <taxon>Anisoptera</taxon>
        <taxon>Libelluloidea</taxon>
        <taxon>Libellulidae</taxon>
        <taxon>Ladona</taxon>
    </lineage>
</organism>
<feature type="transmembrane region" description="Helical" evidence="1">
    <location>
        <begin position="91"/>
        <end position="110"/>
    </location>
</feature>
<evidence type="ECO:0000313" key="3">
    <source>
        <dbReference type="Proteomes" id="UP000792457"/>
    </source>
</evidence>
<proteinExistence type="predicted"/>
<keyword evidence="1" id="KW-1133">Transmembrane helix</keyword>
<gene>
    <name evidence="2" type="ORF">J437_LFUL016133</name>
</gene>
<protein>
    <submittedName>
        <fullName evidence="2">Uncharacterized protein</fullName>
    </submittedName>
</protein>
<dbReference type="OrthoDB" id="10022292at2759"/>
<dbReference type="AlphaFoldDB" id="A0A8K0P4P8"/>
<reference evidence="2" key="2">
    <citation type="submission" date="2017-10" db="EMBL/GenBank/DDBJ databases">
        <title>Ladona fulva Genome sequencing and assembly.</title>
        <authorList>
            <person name="Murali S."/>
            <person name="Richards S."/>
            <person name="Bandaranaike D."/>
            <person name="Bellair M."/>
            <person name="Blankenburg K."/>
            <person name="Chao H."/>
            <person name="Dinh H."/>
            <person name="Doddapaneni H."/>
            <person name="Dugan-Rocha S."/>
            <person name="Elkadiri S."/>
            <person name="Gnanaolivu R."/>
            <person name="Hernandez B."/>
            <person name="Skinner E."/>
            <person name="Javaid M."/>
            <person name="Lee S."/>
            <person name="Li M."/>
            <person name="Ming W."/>
            <person name="Munidasa M."/>
            <person name="Muniz J."/>
            <person name="Nguyen L."/>
            <person name="Hughes D."/>
            <person name="Osuji N."/>
            <person name="Pu L.-L."/>
            <person name="Puazo M."/>
            <person name="Qu C."/>
            <person name="Quiroz J."/>
            <person name="Raj R."/>
            <person name="Weissenberger G."/>
            <person name="Xin Y."/>
            <person name="Zou X."/>
            <person name="Han Y."/>
            <person name="Worley K."/>
            <person name="Muzny D."/>
            <person name="Gibbs R."/>
        </authorList>
    </citation>
    <scope>NUCLEOTIDE SEQUENCE</scope>
    <source>
        <strain evidence="2">Sampled in the wild</strain>
    </source>
</reference>
<feature type="non-terminal residue" evidence="2">
    <location>
        <position position="1"/>
    </location>
</feature>
<name>A0A8K0P4P8_LADFU</name>
<reference evidence="2" key="1">
    <citation type="submission" date="2013-04" db="EMBL/GenBank/DDBJ databases">
        <authorList>
            <person name="Qu J."/>
            <person name="Murali S.C."/>
            <person name="Bandaranaike D."/>
            <person name="Bellair M."/>
            <person name="Blankenburg K."/>
            <person name="Chao H."/>
            <person name="Dinh H."/>
            <person name="Doddapaneni H."/>
            <person name="Downs B."/>
            <person name="Dugan-Rocha S."/>
            <person name="Elkadiri S."/>
            <person name="Gnanaolivu R.D."/>
            <person name="Hernandez B."/>
            <person name="Javaid M."/>
            <person name="Jayaseelan J.C."/>
            <person name="Lee S."/>
            <person name="Li M."/>
            <person name="Ming W."/>
            <person name="Munidasa M."/>
            <person name="Muniz J."/>
            <person name="Nguyen L."/>
            <person name="Ongeri F."/>
            <person name="Osuji N."/>
            <person name="Pu L.-L."/>
            <person name="Puazo M."/>
            <person name="Qu C."/>
            <person name="Quiroz J."/>
            <person name="Raj R."/>
            <person name="Weissenberger G."/>
            <person name="Xin Y."/>
            <person name="Zou X."/>
            <person name="Han Y."/>
            <person name="Richards S."/>
            <person name="Worley K."/>
            <person name="Muzny D."/>
            <person name="Gibbs R."/>
        </authorList>
    </citation>
    <scope>NUCLEOTIDE SEQUENCE</scope>
    <source>
        <strain evidence="2">Sampled in the wild</strain>
    </source>
</reference>
<comment type="caution">
    <text evidence="2">The sequence shown here is derived from an EMBL/GenBank/DDBJ whole genome shotgun (WGS) entry which is preliminary data.</text>
</comment>
<accession>A0A8K0P4P8</accession>
<keyword evidence="1" id="KW-0472">Membrane</keyword>
<sequence length="114" mass="13392">MEVMFPLIENRNYTRWVTSYLGNLIQAHESVQKELMLYLEPLRNCILESNENIAVNCFPLYLKRLQQTSPKVLQNEEILDKLSHRKKKKGFPFIKGSIFCIFGIIGLVLYDINK</sequence>
<keyword evidence="1" id="KW-0812">Transmembrane</keyword>
<evidence type="ECO:0000313" key="2">
    <source>
        <dbReference type="EMBL" id="KAG8235820.1"/>
    </source>
</evidence>